<sequence>MILIVLAFLLICIVAGIGYLDYKSEVDKVSVEEKVSEIENIEHYTPINDISSDMKDAIVAIEDRRFYDHNGVDYYALVRGIVVTLSNQGVQGGSTLTQQLAKNMYFMDDNGGTKKIAEAFVAKELEDKYDKEKILELYLNVAYYGDGHYGIYDAAMGYFQKTPAELSVSEASVLAGLPQAPSVYALSNKNEQTKERQMQVLNSMLELEMITQEEYNTASQFVFF</sequence>
<evidence type="ECO:0000256" key="10">
    <source>
        <dbReference type="ARBA" id="ARBA00049902"/>
    </source>
</evidence>
<evidence type="ECO:0000256" key="1">
    <source>
        <dbReference type="ARBA" id="ARBA00004236"/>
    </source>
</evidence>
<keyword evidence="12" id="KW-0378">Hydrolase</keyword>
<name>A0ABU0DXH9_9FIRM</name>
<comment type="caution">
    <text evidence="12">The sequence shown here is derived from an EMBL/GenBank/DDBJ whole genome shotgun (WGS) entry which is preliminary data.</text>
</comment>
<keyword evidence="6" id="KW-0573">Peptidoglycan synthesis</keyword>
<dbReference type="EC" id="2.4.99.28" evidence="9"/>
<dbReference type="PANTHER" id="PTHR32282">
    <property type="entry name" value="BINDING PROTEIN TRANSPEPTIDASE, PUTATIVE-RELATED"/>
    <property type="match status" value="1"/>
</dbReference>
<dbReference type="Gene3D" id="1.10.3810.10">
    <property type="entry name" value="Biosynthetic peptidoglycan transglycosylase-like"/>
    <property type="match status" value="1"/>
</dbReference>
<evidence type="ECO:0000256" key="3">
    <source>
        <dbReference type="ARBA" id="ARBA00022676"/>
    </source>
</evidence>
<keyword evidence="12" id="KW-0121">Carboxypeptidase</keyword>
<keyword evidence="7" id="KW-0472">Membrane</keyword>
<comment type="catalytic activity">
    <reaction evidence="10">
        <text>[GlcNAc-(1-&gt;4)-Mur2Ac(oyl-L-Ala-gamma-D-Glu-L-Lys-D-Ala-D-Ala)](n)-di-trans,octa-cis-undecaprenyl diphosphate + beta-D-GlcNAc-(1-&gt;4)-Mur2Ac(oyl-L-Ala-gamma-D-Glu-L-Lys-D-Ala-D-Ala)-di-trans,octa-cis-undecaprenyl diphosphate = [GlcNAc-(1-&gt;4)-Mur2Ac(oyl-L-Ala-gamma-D-Glu-L-Lys-D-Ala-D-Ala)](n+1)-di-trans,octa-cis-undecaprenyl diphosphate + di-trans,octa-cis-undecaprenyl diphosphate + H(+)</text>
        <dbReference type="Rhea" id="RHEA:23708"/>
        <dbReference type="Rhea" id="RHEA-COMP:9602"/>
        <dbReference type="Rhea" id="RHEA-COMP:9603"/>
        <dbReference type="ChEBI" id="CHEBI:15378"/>
        <dbReference type="ChEBI" id="CHEBI:58405"/>
        <dbReference type="ChEBI" id="CHEBI:60033"/>
        <dbReference type="ChEBI" id="CHEBI:78435"/>
        <dbReference type="EC" id="2.4.99.28"/>
    </reaction>
</comment>
<comment type="subcellular location">
    <subcellularLocation>
        <location evidence="1">Cell membrane</location>
    </subcellularLocation>
</comment>
<keyword evidence="5" id="KW-0133">Cell shape</keyword>
<keyword evidence="2" id="KW-1003">Cell membrane</keyword>
<evidence type="ECO:0000256" key="4">
    <source>
        <dbReference type="ARBA" id="ARBA00022679"/>
    </source>
</evidence>
<keyword evidence="8" id="KW-0961">Cell wall biogenesis/degradation</keyword>
<dbReference type="SUPFAM" id="SSF53955">
    <property type="entry name" value="Lysozyme-like"/>
    <property type="match status" value="1"/>
</dbReference>
<dbReference type="InterPro" id="IPR050396">
    <property type="entry name" value="Glycosyltr_51/Transpeptidase"/>
</dbReference>
<dbReference type="InterPro" id="IPR023346">
    <property type="entry name" value="Lysozyme-like_dom_sf"/>
</dbReference>
<evidence type="ECO:0000256" key="8">
    <source>
        <dbReference type="ARBA" id="ARBA00023316"/>
    </source>
</evidence>
<dbReference type="EMBL" id="JAUSUR010000001">
    <property type="protein sequence ID" value="MDQ0359349.1"/>
    <property type="molecule type" value="Genomic_DNA"/>
</dbReference>
<dbReference type="GO" id="GO:0004180">
    <property type="term" value="F:carboxypeptidase activity"/>
    <property type="evidence" value="ECO:0007669"/>
    <property type="project" value="UniProtKB-KW"/>
</dbReference>
<dbReference type="PANTHER" id="PTHR32282:SF11">
    <property type="entry name" value="PENICILLIN-BINDING PROTEIN 1B"/>
    <property type="match status" value="1"/>
</dbReference>
<evidence type="ECO:0000313" key="12">
    <source>
        <dbReference type="EMBL" id="MDQ0359349.1"/>
    </source>
</evidence>
<evidence type="ECO:0000256" key="9">
    <source>
        <dbReference type="ARBA" id="ARBA00044770"/>
    </source>
</evidence>
<gene>
    <name evidence="12" type="ORF">J2S15_000080</name>
</gene>
<evidence type="ECO:0000256" key="6">
    <source>
        <dbReference type="ARBA" id="ARBA00022984"/>
    </source>
</evidence>
<evidence type="ECO:0000256" key="7">
    <source>
        <dbReference type="ARBA" id="ARBA00023136"/>
    </source>
</evidence>
<feature type="domain" description="Glycosyl transferase family 51" evidence="11">
    <location>
        <begin position="39"/>
        <end position="204"/>
    </location>
</feature>
<evidence type="ECO:0000256" key="2">
    <source>
        <dbReference type="ARBA" id="ARBA00022475"/>
    </source>
</evidence>
<proteinExistence type="predicted"/>
<keyword evidence="13" id="KW-1185">Reference proteome</keyword>
<reference evidence="12 13" key="1">
    <citation type="submission" date="2023-07" db="EMBL/GenBank/DDBJ databases">
        <title>Genomic Encyclopedia of Type Strains, Phase IV (KMG-IV): sequencing the most valuable type-strain genomes for metagenomic binning, comparative biology and taxonomic classification.</title>
        <authorList>
            <person name="Goeker M."/>
        </authorList>
    </citation>
    <scope>NUCLEOTIDE SEQUENCE [LARGE SCALE GENOMIC DNA]</scope>
    <source>
        <strain evidence="12 13">DSM 16784</strain>
    </source>
</reference>
<evidence type="ECO:0000259" key="11">
    <source>
        <dbReference type="Pfam" id="PF00912"/>
    </source>
</evidence>
<keyword evidence="12" id="KW-0645">Protease</keyword>
<dbReference type="Pfam" id="PF00912">
    <property type="entry name" value="Transgly"/>
    <property type="match status" value="1"/>
</dbReference>
<keyword evidence="4" id="KW-0808">Transferase</keyword>
<keyword evidence="3" id="KW-0328">Glycosyltransferase</keyword>
<evidence type="ECO:0000313" key="13">
    <source>
        <dbReference type="Proteomes" id="UP001230220"/>
    </source>
</evidence>
<dbReference type="InterPro" id="IPR036950">
    <property type="entry name" value="PBP_transglycosylase"/>
</dbReference>
<accession>A0ABU0DXH9</accession>
<dbReference type="InterPro" id="IPR001264">
    <property type="entry name" value="Glyco_trans_51"/>
</dbReference>
<dbReference type="Proteomes" id="UP001230220">
    <property type="component" value="Unassembled WGS sequence"/>
</dbReference>
<evidence type="ECO:0000256" key="5">
    <source>
        <dbReference type="ARBA" id="ARBA00022960"/>
    </source>
</evidence>
<organism evidence="12 13">
    <name type="scientific">Breznakia pachnodae</name>
    <dbReference type="NCBI Taxonomy" id="265178"/>
    <lineage>
        <taxon>Bacteria</taxon>
        <taxon>Bacillati</taxon>
        <taxon>Bacillota</taxon>
        <taxon>Erysipelotrichia</taxon>
        <taxon>Erysipelotrichales</taxon>
        <taxon>Erysipelotrichaceae</taxon>
        <taxon>Breznakia</taxon>
    </lineage>
</organism>
<protein>
    <recommendedName>
        <fullName evidence="9">peptidoglycan glycosyltransferase</fullName>
        <ecNumber evidence="9">2.4.99.28</ecNumber>
    </recommendedName>
</protein>
<dbReference type="RefSeq" id="WP_307404394.1">
    <property type="nucleotide sequence ID" value="NZ_JAUSUR010000001.1"/>
</dbReference>